<dbReference type="AlphaFoldDB" id="A0A915JC53"/>
<dbReference type="Pfam" id="PF00090">
    <property type="entry name" value="TSP_1"/>
    <property type="match status" value="1"/>
</dbReference>
<evidence type="ECO:0000259" key="1">
    <source>
        <dbReference type="Pfam" id="PF25379"/>
    </source>
</evidence>
<organism evidence="2 3">
    <name type="scientific">Romanomermis culicivorax</name>
    <name type="common">Nematode worm</name>
    <dbReference type="NCBI Taxonomy" id="13658"/>
    <lineage>
        <taxon>Eukaryota</taxon>
        <taxon>Metazoa</taxon>
        <taxon>Ecdysozoa</taxon>
        <taxon>Nematoda</taxon>
        <taxon>Enoplea</taxon>
        <taxon>Dorylaimia</taxon>
        <taxon>Mermithida</taxon>
        <taxon>Mermithoidea</taxon>
        <taxon>Mermithidae</taxon>
        <taxon>Romanomermis</taxon>
    </lineage>
</organism>
<dbReference type="Pfam" id="PF25379">
    <property type="entry name" value="Adt-1"/>
    <property type="match status" value="1"/>
</dbReference>
<dbReference type="InterPro" id="IPR036383">
    <property type="entry name" value="TSP1_rpt_sf"/>
</dbReference>
<dbReference type="InterPro" id="IPR057401">
    <property type="entry name" value="Adt-1/2-like_dom"/>
</dbReference>
<dbReference type="Proteomes" id="UP000887565">
    <property type="component" value="Unplaced"/>
</dbReference>
<dbReference type="WBParaSite" id="nRc.2.0.1.t23221-RA">
    <property type="protein sequence ID" value="nRc.2.0.1.t23221-RA"/>
    <property type="gene ID" value="nRc.2.0.1.g23221"/>
</dbReference>
<dbReference type="Gene3D" id="2.20.100.10">
    <property type="entry name" value="Thrombospondin type-1 (TSP1) repeat"/>
    <property type="match status" value="1"/>
</dbReference>
<accession>A0A915JC53</accession>
<dbReference type="SMART" id="SM00209">
    <property type="entry name" value="TSP1"/>
    <property type="match status" value="1"/>
</dbReference>
<proteinExistence type="predicted"/>
<sequence length="155" mass="18153">MDREVVGIAIHCHARETSKHKRGYRYYGDFMPNGSPCGPRAYCVNGECLPVNCNNEALVDDNSLCPSSGWDICRKNDADRWDEWTNWSTCSVTCGTGSRARQRECKGIDCRTKVENQWEPCESMLCLREEDYRNQWSKWSEWTQCKFLYYHHAFD</sequence>
<name>A0A915JC53_ROMCU</name>
<protein>
    <recommendedName>
        <fullName evidence="1">Adt-1/2-like domain-containing protein</fullName>
    </recommendedName>
</protein>
<evidence type="ECO:0000313" key="2">
    <source>
        <dbReference type="Proteomes" id="UP000887565"/>
    </source>
</evidence>
<dbReference type="PROSITE" id="PS50092">
    <property type="entry name" value="TSP1"/>
    <property type="match status" value="1"/>
</dbReference>
<reference evidence="3" key="1">
    <citation type="submission" date="2022-11" db="UniProtKB">
        <authorList>
            <consortium name="WormBaseParasite"/>
        </authorList>
    </citation>
    <scope>IDENTIFICATION</scope>
</reference>
<dbReference type="InterPro" id="IPR000884">
    <property type="entry name" value="TSP1_rpt"/>
</dbReference>
<feature type="domain" description="Adt-1/2-like" evidence="1">
    <location>
        <begin position="10"/>
        <end position="55"/>
    </location>
</feature>
<dbReference type="SUPFAM" id="SSF82895">
    <property type="entry name" value="TSP-1 type 1 repeat"/>
    <property type="match status" value="1"/>
</dbReference>
<evidence type="ECO:0000313" key="3">
    <source>
        <dbReference type="WBParaSite" id="nRc.2.0.1.t23221-RA"/>
    </source>
</evidence>
<keyword evidence="2" id="KW-1185">Reference proteome</keyword>